<feature type="transmembrane region" description="Helical" evidence="1">
    <location>
        <begin position="46"/>
        <end position="65"/>
    </location>
</feature>
<reference evidence="3" key="1">
    <citation type="submission" date="2020-02" db="EMBL/GenBank/DDBJ databases">
        <title>Streptomyces sp. ASO4wet.</title>
        <authorList>
            <person name="Risdian C."/>
            <person name="Landwehr W."/>
            <person name="Schupp P."/>
            <person name="Wink J."/>
        </authorList>
    </citation>
    <scope>NUCLEOTIDE SEQUENCE [LARGE SCALE GENOMIC DNA]</scope>
    <source>
        <strain evidence="3">ASO4wet</strain>
    </source>
</reference>
<accession>A0A7T1T5N6</accession>
<evidence type="ECO:0000313" key="3">
    <source>
        <dbReference type="Proteomes" id="UP000595046"/>
    </source>
</evidence>
<feature type="transmembrane region" description="Helical" evidence="1">
    <location>
        <begin position="21"/>
        <end position="40"/>
    </location>
</feature>
<keyword evidence="1" id="KW-1133">Transmembrane helix</keyword>
<dbReference type="AlphaFoldDB" id="A0A7T1T5N6"/>
<protein>
    <submittedName>
        <fullName evidence="2">Uncharacterized protein</fullName>
    </submittedName>
</protein>
<gene>
    <name evidence="2" type="ORF">G4Z16_10965</name>
</gene>
<dbReference type="Proteomes" id="UP000595046">
    <property type="component" value="Chromosome"/>
</dbReference>
<sequence>MMASAFAGRGRYSIYTGRVTNWPMVVLSVVPMAPLLVMGGSSNENWRGFVVPLLVAAAVGLVNALTGSSVRTAAGPNGISVRFGPLGWPRCTYGLEQVERAEVIDLHPWYVAFGFWWTPRRTYCTVRSGPTLQLTLRTGRTVTVTVPDARAAVMAIHEAQSA</sequence>
<evidence type="ECO:0000256" key="1">
    <source>
        <dbReference type="SAM" id="Phobius"/>
    </source>
</evidence>
<dbReference type="KEGG" id="sbat:G4Z16_10965"/>
<keyword evidence="3" id="KW-1185">Reference proteome</keyword>
<keyword evidence="1" id="KW-0472">Membrane</keyword>
<dbReference type="EMBL" id="CP048882">
    <property type="protein sequence ID" value="QPP06827.1"/>
    <property type="molecule type" value="Genomic_DNA"/>
</dbReference>
<proteinExistence type="predicted"/>
<organism evidence="2 3">
    <name type="scientific">Streptomyces bathyalis</name>
    <dbReference type="NCBI Taxonomy" id="2710756"/>
    <lineage>
        <taxon>Bacteria</taxon>
        <taxon>Bacillati</taxon>
        <taxon>Actinomycetota</taxon>
        <taxon>Actinomycetes</taxon>
        <taxon>Kitasatosporales</taxon>
        <taxon>Streptomycetaceae</taxon>
        <taxon>Streptomyces</taxon>
    </lineage>
</organism>
<keyword evidence="1" id="KW-0812">Transmembrane</keyword>
<name>A0A7T1T5N6_9ACTN</name>
<evidence type="ECO:0000313" key="2">
    <source>
        <dbReference type="EMBL" id="QPP06827.1"/>
    </source>
</evidence>